<keyword evidence="4 6" id="KW-1133">Transmembrane helix</keyword>
<dbReference type="SUPFAM" id="SSF118215">
    <property type="entry name" value="Proton glutamate symport protein"/>
    <property type="match status" value="1"/>
</dbReference>
<keyword evidence="3 6" id="KW-0812">Transmembrane</keyword>
<evidence type="ECO:0000256" key="6">
    <source>
        <dbReference type="SAM" id="Phobius"/>
    </source>
</evidence>
<organism evidence="7">
    <name type="scientific">marine sediment metagenome</name>
    <dbReference type="NCBI Taxonomy" id="412755"/>
    <lineage>
        <taxon>unclassified sequences</taxon>
        <taxon>metagenomes</taxon>
        <taxon>ecological metagenomes</taxon>
    </lineage>
</organism>
<reference evidence="7" key="1">
    <citation type="journal article" date="2014" name="Front. Microbiol.">
        <title>High frequency of phylogenetically diverse reductive dehalogenase-homologous genes in deep subseafloor sedimentary metagenomes.</title>
        <authorList>
            <person name="Kawai M."/>
            <person name="Futagami T."/>
            <person name="Toyoda A."/>
            <person name="Takaki Y."/>
            <person name="Nishi S."/>
            <person name="Hori S."/>
            <person name="Arai W."/>
            <person name="Tsubouchi T."/>
            <person name="Morono Y."/>
            <person name="Uchiyama I."/>
            <person name="Ito T."/>
            <person name="Fujiyama A."/>
            <person name="Inagaki F."/>
            <person name="Takami H."/>
        </authorList>
    </citation>
    <scope>NUCLEOTIDE SEQUENCE</scope>
    <source>
        <strain evidence="7">Expedition CK06-06</strain>
    </source>
</reference>
<dbReference type="InterPro" id="IPR036458">
    <property type="entry name" value="Na:dicarbo_symporter_sf"/>
</dbReference>
<evidence type="ECO:0000256" key="4">
    <source>
        <dbReference type="ARBA" id="ARBA00022989"/>
    </source>
</evidence>
<proteinExistence type="predicted"/>
<comment type="subcellular location">
    <subcellularLocation>
        <location evidence="1">Membrane</location>
        <topology evidence="1">Multi-pass membrane protein</topology>
    </subcellularLocation>
</comment>
<dbReference type="Pfam" id="PF00375">
    <property type="entry name" value="SDF"/>
    <property type="match status" value="1"/>
</dbReference>
<feature type="transmembrane region" description="Helical" evidence="6">
    <location>
        <begin position="32"/>
        <end position="51"/>
    </location>
</feature>
<dbReference type="GO" id="GO:0015293">
    <property type="term" value="F:symporter activity"/>
    <property type="evidence" value="ECO:0007669"/>
    <property type="project" value="InterPro"/>
</dbReference>
<keyword evidence="5 6" id="KW-0472">Membrane</keyword>
<feature type="non-terminal residue" evidence="7">
    <location>
        <position position="270"/>
    </location>
</feature>
<comment type="caution">
    <text evidence="7">The sequence shown here is derived from an EMBL/GenBank/DDBJ whole genome shotgun (WGS) entry which is preliminary data.</text>
</comment>
<protein>
    <submittedName>
        <fullName evidence="7">Uncharacterized protein</fullName>
    </submittedName>
</protein>
<feature type="transmembrane region" description="Helical" evidence="6">
    <location>
        <begin position="71"/>
        <end position="89"/>
    </location>
</feature>
<dbReference type="GO" id="GO:0016020">
    <property type="term" value="C:membrane"/>
    <property type="evidence" value="ECO:0007669"/>
    <property type="project" value="UniProtKB-SubCell"/>
</dbReference>
<evidence type="ECO:0000313" key="7">
    <source>
        <dbReference type="EMBL" id="GAI74458.1"/>
    </source>
</evidence>
<feature type="transmembrane region" description="Helical" evidence="6">
    <location>
        <begin position="245"/>
        <end position="263"/>
    </location>
</feature>
<evidence type="ECO:0000256" key="1">
    <source>
        <dbReference type="ARBA" id="ARBA00004141"/>
    </source>
</evidence>
<evidence type="ECO:0000256" key="2">
    <source>
        <dbReference type="ARBA" id="ARBA00022448"/>
    </source>
</evidence>
<feature type="transmembrane region" description="Helical" evidence="6">
    <location>
        <begin position="190"/>
        <end position="209"/>
    </location>
</feature>
<feature type="transmembrane region" description="Helical" evidence="6">
    <location>
        <begin position="101"/>
        <end position="124"/>
    </location>
</feature>
<gene>
    <name evidence="7" type="ORF">S12H4_18171</name>
</gene>
<dbReference type="AlphaFoldDB" id="X1R1Q5"/>
<evidence type="ECO:0000256" key="3">
    <source>
        <dbReference type="ARBA" id="ARBA00022692"/>
    </source>
</evidence>
<keyword evidence="2" id="KW-0813">Transport</keyword>
<dbReference type="EMBL" id="BARW01008953">
    <property type="protein sequence ID" value="GAI74458.1"/>
    <property type="molecule type" value="Genomic_DNA"/>
</dbReference>
<sequence>MWLFQAIKVMYKFSLLNLVRYFRFIIRKFEKYLPLITIPALLFGFLLGKLSPSISVKVGTLIDLFINSYNYIAPIIILLILAPVVARMMRSNRIRKFGKYILFWITLRRFFACLWAVIFTVLVFDLPLLPNNSTNFSKALVGTFSSFIKMMISNPYFYAVVLSIILGLISEKNQWLYNLLNNYIRAIEYIGQHSILLIPLFMITIGIYIHEIPNVLEKQIDLNGRDMFYVPIRILGTNIDVSSPWGILLVYILGTLLVGVSCLRECSYPT</sequence>
<accession>X1R1Q5</accession>
<evidence type="ECO:0000256" key="5">
    <source>
        <dbReference type="ARBA" id="ARBA00023136"/>
    </source>
</evidence>
<feature type="transmembrane region" description="Helical" evidence="6">
    <location>
        <begin position="144"/>
        <end position="169"/>
    </location>
</feature>
<dbReference type="InterPro" id="IPR001991">
    <property type="entry name" value="Na-dicarboxylate_symporter"/>
</dbReference>
<name>X1R1Q5_9ZZZZ</name>